<dbReference type="InParanoid" id="Q7RAK7"/>
<evidence type="ECO:0000256" key="1">
    <source>
        <dbReference type="SAM" id="Phobius"/>
    </source>
</evidence>
<dbReference type="PaxDb" id="73239-Q7RAK7"/>
<dbReference type="Proteomes" id="UP000008553">
    <property type="component" value="Unassembled WGS sequence"/>
</dbReference>
<proteinExistence type="predicted"/>
<evidence type="ECO:0000313" key="3">
    <source>
        <dbReference type="Proteomes" id="UP000008553"/>
    </source>
</evidence>
<comment type="caution">
    <text evidence="2">The sequence shown here is derived from an EMBL/GenBank/DDBJ whole genome shotgun (WGS) entry which is preliminary data.</text>
</comment>
<dbReference type="NCBIfam" id="TIGR01590">
    <property type="entry name" value="yir-bir-cir_Pla"/>
    <property type="match status" value="1"/>
</dbReference>
<keyword evidence="3" id="KW-1185">Reference proteome</keyword>
<dbReference type="AlphaFoldDB" id="Q7RAK7"/>
<organism evidence="2 3">
    <name type="scientific">Plasmodium yoelii yoelii</name>
    <dbReference type="NCBI Taxonomy" id="73239"/>
    <lineage>
        <taxon>Eukaryota</taxon>
        <taxon>Sar</taxon>
        <taxon>Alveolata</taxon>
        <taxon>Apicomplexa</taxon>
        <taxon>Aconoidasida</taxon>
        <taxon>Haemosporida</taxon>
        <taxon>Plasmodiidae</taxon>
        <taxon>Plasmodium</taxon>
        <taxon>Plasmodium (Vinckeia)</taxon>
    </lineage>
</organism>
<keyword evidence="1" id="KW-1133">Transmembrane helix</keyword>
<name>Q7RAK7_PLAYO</name>
<sequence>MIGIYLTTNNFILDFNYFVTYYALCKTFGTLRIFYPDELEKSTNHDFHDLESIKDYCPNGDSENKCETDLDKIKAGFLFLFEEIIVNNINFLSKEQSKGFIIYIMIWLNYMLNLKNVNNINNINGFYTKYIESNTNFTNCNKGGKDCNSILKDKTGYNNFKEFIEANEYLLNIKFEDPSKVYDSFKLLCNMFYGVNAANPDSEEYLRIANQFVEKYKELNGDSDITEDSPYYQVLSTLSNDYNNIKNECRDCQYSNFPTLPTYSRRSVIKNTLISIAFIFASVSIFLGIAYKVNNKELKNYFHYIYANVNKKIIRFLTFYISIRYLDFGNDFKNKN</sequence>
<gene>
    <name evidence="2" type="ORF">PY06493</name>
</gene>
<dbReference type="InterPro" id="IPR006477">
    <property type="entry name" value="Yir_bir_cir"/>
</dbReference>
<reference evidence="2 3" key="1">
    <citation type="journal article" date="2002" name="Nature">
        <title>Genome sequence and comparative analysis of the model rodent malaria parasite Plasmodium yoelii yoelii.</title>
        <authorList>
            <person name="Carlton J.M."/>
            <person name="Angiuoli S.V."/>
            <person name="Suh B.B."/>
            <person name="Kooij T.W."/>
            <person name="Pertea M."/>
            <person name="Silva J.C."/>
            <person name="Ermolaeva M.D."/>
            <person name="Allen J.E."/>
            <person name="Selengut J.D."/>
            <person name="Koo H.L."/>
            <person name="Peterson J.D."/>
            <person name="Pop M."/>
            <person name="Kosack D.S."/>
            <person name="Shumway M.F."/>
            <person name="Bidwell S.L."/>
            <person name="Shallom S.J."/>
            <person name="van Aken S.E."/>
            <person name="Riedmuller S.B."/>
            <person name="Feldblyum T.V."/>
            <person name="Cho J.K."/>
            <person name="Quackenbush J."/>
            <person name="Sedegah M."/>
            <person name="Shoaibi A."/>
            <person name="Cummings L.M."/>
            <person name="Florens L."/>
            <person name="Yates J.R."/>
            <person name="Raine J.D."/>
            <person name="Sinden R.E."/>
            <person name="Harris M.A."/>
            <person name="Cunningham D.A."/>
            <person name="Preiser P.R."/>
            <person name="Bergman L.W."/>
            <person name="Vaidya A.B."/>
            <person name="van Lin L.H."/>
            <person name="Janse C.J."/>
            <person name="Waters A.P."/>
            <person name="Smith H.O."/>
            <person name="White O.R."/>
            <person name="Salzberg S.L."/>
            <person name="Venter J.C."/>
            <person name="Fraser C.M."/>
            <person name="Hoffman S.L."/>
            <person name="Gardner M.J."/>
            <person name="Carucci D.J."/>
        </authorList>
    </citation>
    <scope>NUCLEOTIDE SEQUENCE [LARGE SCALE GENOMIC DNA]</scope>
    <source>
        <strain evidence="2 3">17XNL</strain>
    </source>
</reference>
<keyword evidence="1" id="KW-0472">Membrane</keyword>
<keyword evidence="1" id="KW-0812">Transmembrane</keyword>
<feature type="transmembrane region" description="Helical" evidence="1">
    <location>
        <begin position="273"/>
        <end position="291"/>
    </location>
</feature>
<protein>
    <submittedName>
        <fullName evidence="2">Yir1 protein</fullName>
    </submittedName>
</protein>
<evidence type="ECO:0000313" key="2">
    <source>
        <dbReference type="EMBL" id="EAA18718.1"/>
    </source>
</evidence>
<dbReference type="EMBL" id="AABL01002200">
    <property type="protein sequence ID" value="EAA18718.1"/>
    <property type="molecule type" value="Genomic_DNA"/>
</dbReference>
<accession>Q7RAK7</accession>
<dbReference type="Pfam" id="PF06022">
    <property type="entry name" value="Cir_Bir_Yir"/>
    <property type="match status" value="1"/>
</dbReference>